<gene>
    <name evidence="10" type="ORF">GOZ88_21290</name>
</gene>
<dbReference type="InterPro" id="IPR050206">
    <property type="entry name" value="FtsK/SpoIIIE/SftA"/>
</dbReference>
<feature type="region of interest" description="Disordered" evidence="8">
    <location>
        <begin position="1"/>
        <end position="51"/>
    </location>
</feature>
<proteinExistence type="inferred from homology"/>
<dbReference type="Gene3D" id="1.10.10.10">
    <property type="entry name" value="Winged helix-like DNA-binding domain superfamily/Winged helix DNA-binding domain"/>
    <property type="match status" value="1"/>
</dbReference>
<dbReference type="InterPro" id="IPR003593">
    <property type="entry name" value="AAA+_ATPase"/>
</dbReference>
<name>A0A7K1RKW8_AGRVI</name>
<dbReference type="PROSITE" id="PS50901">
    <property type="entry name" value="FTSK"/>
    <property type="match status" value="1"/>
</dbReference>
<comment type="subunit">
    <text evidence="6">Homohexamer. Forms a ring that surrounds DNA.</text>
</comment>
<keyword evidence="3 7" id="KW-0067">ATP-binding</keyword>
<dbReference type="InterPro" id="IPR018541">
    <property type="entry name" value="Ftsk_gamma"/>
</dbReference>
<comment type="function">
    <text evidence="5">Essential cell division protein that coordinates cell division and chromosome segregation. The N-terminus is involved in assembly of the cell-division machinery. The C-terminus functions as a DNA motor that moves dsDNA in an ATP-dependent manner towards the dif recombination site, which is located within the replication terminus region. Translocation stops specifically at Xer-dif sites, where FtsK interacts with the Xer recombinase, allowing activation of chromosome unlinking by recombination. FtsK orienting polar sequences (KOPS) guide the direction of DNA translocation. FtsK can remove proteins from DNA as it translocates, but translocation stops specifically at XerCD-dif site, thereby preventing removal of XerC and XerD from dif.</text>
</comment>
<dbReference type="Proteomes" id="UP000440716">
    <property type="component" value="Unassembled WGS sequence"/>
</dbReference>
<feature type="region of interest" description="Disordered" evidence="8">
    <location>
        <begin position="850"/>
        <end position="881"/>
    </location>
</feature>
<dbReference type="SUPFAM" id="SSF52540">
    <property type="entry name" value="P-loop containing nucleoside triphosphate hydrolases"/>
    <property type="match status" value="1"/>
</dbReference>
<dbReference type="CDD" id="cd01127">
    <property type="entry name" value="TrwB_TraG_TraD_VirD4"/>
    <property type="match status" value="1"/>
</dbReference>
<feature type="binding site" evidence="7">
    <location>
        <begin position="590"/>
        <end position="597"/>
    </location>
    <ligand>
        <name>ATP</name>
        <dbReference type="ChEBI" id="CHEBI:30616"/>
    </ligand>
</feature>
<dbReference type="Pfam" id="PF17854">
    <property type="entry name" value="FtsK_alpha"/>
    <property type="match status" value="1"/>
</dbReference>
<keyword evidence="4" id="KW-0238">DNA-binding</keyword>
<evidence type="ECO:0000256" key="8">
    <source>
        <dbReference type="SAM" id="MobiDB-lite"/>
    </source>
</evidence>
<dbReference type="SUPFAM" id="SSF46785">
    <property type="entry name" value="Winged helix' DNA-binding domain"/>
    <property type="match status" value="1"/>
</dbReference>
<protein>
    <submittedName>
        <fullName evidence="10">DNA translocase FtsK</fullName>
    </submittedName>
</protein>
<dbReference type="InterPro" id="IPR036388">
    <property type="entry name" value="WH-like_DNA-bd_sf"/>
</dbReference>
<dbReference type="GO" id="GO:0003677">
    <property type="term" value="F:DNA binding"/>
    <property type="evidence" value="ECO:0007669"/>
    <property type="project" value="UniProtKB-KW"/>
</dbReference>
<evidence type="ECO:0000256" key="3">
    <source>
        <dbReference type="ARBA" id="ARBA00022840"/>
    </source>
</evidence>
<comment type="caution">
    <text evidence="10">The sequence shown here is derived from an EMBL/GenBank/DDBJ whole genome shotgun (WGS) entry which is preliminary data.</text>
</comment>
<dbReference type="EMBL" id="WPHU01000009">
    <property type="protein sequence ID" value="MVA58645.1"/>
    <property type="molecule type" value="Genomic_DNA"/>
</dbReference>
<evidence type="ECO:0000256" key="4">
    <source>
        <dbReference type="ARBA" id="ARBA00023125"/>
    </source>
</evidence>
<dbReference type="SMART" id="SM00382">
    <property type="entry name" value="AAA"/>
    <property type="match status" value="1"/>
</dbReference>
<dbReference type="GO" id="GO:0005524">
    <property type="term" value="F:ATP binding"/>
    <property type="evidence" value="ECO:0007669"/>
    <property type="project" value="UniProtKB-UniRule"/>
</dbReference>
<dbReference type="AlphaFoldDB" id="A0A7K1RKW8"/>
<organism evidence="10 11">
    <name type="scientific">Agrobacterium vitis</name>
    <name type="common">Rhizobium vitis</name>
    <dbReference type="NCBI Taxonomy" id="373"/>
    <lineage>
        <taxon>Bacteria</taxon>
        <taxon>Pseudomonadati</taxon>
        <taxon>Pseudomonadota</taxon>
        <taxon>Alphaproteobacteria</taxon>
        <taxon>Hyphomicrobiales</taxon>
        <taxon>Rhizobiaceae</taxon>
        <taxon>Rhizobium/Agrobacterium group</taxon>
        <taxon>Agrobacterium</taxon>
    </lineage>
</organism>
<dbReference type="Gene3D" id="3.30.980.40">
    <property type="match status" value="1"/>
</dbReference>
<feature type="compositionally biased region" description="Polar residues" evidence="8">
    <location>
        <begin position="23"/>
        <end position="36"/>
    </location>
</feature>
<accession>A0A7K1RKW8</accession>
<reference evidence="10 11" key="1">
    <citation type="submission" date="2019-12" db="EMBL/GenBank/DDBJ databases">
        <title>Whole-genome sequencing of Allorhizobium vitis.</title>
        <authorList>
            <person name="Gan H.M."/>
            <person name="Szegedi E."/>
            <person name="Burr T."/>
            <person name="Savka M.A."/>
        </authorList>
    </citation>
    <scope>NUCLEOTIDE SEQUENCE [LARGE SCALE GENOMIC DNA]</scope>
    <source>
        <strain evidence="10 11">CG415</strain>
    </source>
</reference>
<evidence type="ECO:0000256" key="1">
    <source>
        <dbReference type="ARBA" id="ARBA00006474"/>
    </source>
</evidence>
<dbReference type="InterPro" id="IPR027417">
    <property type="entry name" value="P-loop_NTPase"/>
</dbReference>
<keyword evidence="2 7" id="KW-0547">Nucleotide-binding</keyword>
<dbReference type="InterPro" id="IPR041027">
    <property type="entry name" value="FtsK_alpha"/>
</dbReference>
<evidence type="ECO:0000259" key="9">
    <source>
        <dbReference type="PROSITE" id="PS50901"/>
    </source>
</evidence>
<dbReference type="RefSeq" id="WP_156592412.1">
    <property type="nucleotide sequence ID" value="NZ_WPHU01000009.1"/>
</dbReference>
<dbReference type="InterPro" id="IPR002543">
    <property type="entry name" value="FtsK_dom"/>
</dbReference>
<evidence type="ECO:0000256" key="5">
    <source>
        <dbReference type="ARBA" id="ARBA00024784"/>
    </source>
</evidence>
<dbReference type="SMART" id="SM00843">
    <property type="entry name" value="Ftsk_gamma"/>
    <property type="match status" value="1"/>
</dbReference>
<feature type="domain" description="FtsK" evidence="9">
    <location>
        <begin position="573"/>
        <end position="792"/>
    </location>
</feature>
<feature type="region of interest" description="Disordered" evidence="8">
    <location>
        <begin position="120"/>
        <end position="144"/>
    </location>
</feature>
<dbReference type="PANTHER" id="PTHR22683:SF41">
    <property type="entry name" value="DNA TRANSLOCASE FTSK"/>
    <property type="match status" value="1"/>
</dbReference>
<evidence type="ECO:0000313" key="10">
    <source>
        <dbReference type="EMBL" id="MVA58645.1"/>
    </source>
</evidence>
<dbReference type="Pfam" id="PF01580">
    <property type="entry name" value="FtsK_SpoIIIE"/>
    <property type="match status" value="1"/>
</dbReference>
<evidence type="ECO:0000256" key="6">
    <source>
        <dbReference type="ARBA" id="ARBA00025923"/>
    </source>
</evidence>
<evidence type="ECO:0000256" key="2">
    <source>
        <dbReference type="ARBA" id="ARBA00022741"/>
    </source>
</evidence>
<evidence type="ECO:0000313" key="11">
    <source>
        <dbReference type="Proteomes" id="UP000440716"/>
    </source>
</evidence>
<feature type="compositionally biased region" description="Polar residues" evidence="8">
    <location>
        <begin position="1"/>
        <end position="14"/>
    </location>
</feature>
<sequence>MRVPTQNSPRSSDQSGHDDPQSGAVSSSDQGRQSGPNGPLEPWQSAFVLGPNVRFTRTPEAAINKRREAEAAAEQAAVVAALQKAVDQARVSTPAVASSPDLASSTAIPASAAAIGADSTTQNTGFFGLPKTGSPLIVPRRAPPPRPVNARPPEPVAEVSVAEPVQDQGAGQAEVVQVPQIVIAPQFSPETLVRPLPNSQKIESIGADLPQLPEALRLRQAAAAMRMAENIELNLRNESLLVAAAAEIPADGGQAATVVATAQLSVSDFAFFEMLADPFDLPAEVEAPQVALAPVWTPIPAVTPVSEPVGGSVAALYREIRVRHGAEQAISVPAPAIVVEENAEQPVLPAPVVEQVVELAAEPEIVADVAEAAPVDLAPWEEPAQPVEVVPDPSFVEAQPFVLAPVAVARPVSEAIRANRAIGGLEMNRHHPFDGDFVFPSISLLQEPPAARAEAMLPEALEQSAGLLESVLEDFGIRGEVIDVRPGPVVTLYEFEPAPGIKSSRIIGLADDIARSMSALSARVAVVPGRNVIGIELPNAVRETVYLRELIECEDYWESRFKLALCLGKSIGGEPVIAELAKMPHLLVAGTTGSGKSVAINTMILSLLYRLKPEECRLIMVDPKMLELSVYDGIPHLLTPVVTDPKKAVMALKWAVREMEDRYRKMSRLGVRNIDGYNARAAQAREKNEVITVSVQVGFDRHSGEILYEDQDLDMSHMPYIVIIVDEMADLMMVAGKEIEGAIQRLAQMARAAGIHLIMATQRPSVDVITGTIKANFPTRISFQVTSKIDSRTILGEQGAEHLLGQGDMLHMVGGGRVCRVHGPFVSDAEVEQVVAHLKTQGRPEYLGTVTEEDGGEPMASAPAVEETYDRAPVGGGSEESDEVYEKAVKVVLRDQKCSTSYIQRRLSIGYNRAASLVERMEREGLVGPANHVGKREIIAGSSSDPVGSGIGFDEVD</sequence>
<dbReference type="Gene3D" id="3.40.50.300">
    <property type="entry name" value="P-loop containing nucleotide triphosphate hydrolases"/>
    <property type="match status" value="1"/>
</dbReference>
<dbReference type="InterPro" id="IPR036390">
    <property type="entry name" value="WH_DNA-bd_sf"/>
</dbReference>
<dbReference type="PANTHER" id="PTHR22683">
    <property type="entry name" value="SPORULATION PROTEIN RELATED"/>
    <property type="match status" value="1"/>
</dbReference>
<dbReference type="Pfam" id="PF09397">
    <property type="entry name" value="FtsK_gamma"/>
    <property type="match status" value="1"/>
</dbReference>
<evidence type="ECO:0000256" key="7">
    <source>
        <dbReference type="PROSITE-ProRule" id="PRU00289"/>
    </source>
</evidence>
<comment type="similarity">
    <text evidence="1">Belongs to the FtsK/SpoIIIE/SftA family.</text>
</comment>